<evidence type="ECO:0000256" key="8">
    <source>
        <dbReference type="ARBA" id="ARBA00022837"/>
    </source>
</evidence>
<dbReference type="Gene3D" id="3.40.50.1000">
    <property type="entry name" value="HAD superfamily/HAD-like"/>
    <property type="match status" value="1"/>
</dbReference>
<dbReference type="AlphaFoldDB" id="A0A2U1FPA3"/>
<evidence type="ECO:0000256" key="1">
    <source>
        <dbReference type="ARBA" id="ARBA00004127"/>
    </source>
</evidence>
<evidence type="ECO:0000256" key="2">
    <source>
        <dbReference type="ARBA" id="ARBA00012790"/>
    </source>
</evidence>
<dbReference type="GO" id="GO:0005886">
    <property type="term" value="C:plasma membrane"/>
    <property type="evidence" value="ECO:0007669"/>
    <property type="project" value="TreeGrafter"/>
</dbReference>
<dbReference type="InterPro" id="IPR004014">
    <property type="entry name" value="ATPase_P-typ_cation-transptr_N"/>
</dbReference>
<dbReference type="EC" id="7.2.2.10" evidence="2"/>
<evidence type="ECO:0000256" key="7">
    <source>
        <dbReference type="ARBA" id="ARBA00022741"/>
    </source>
</evidence>
<dbReference type="Proteomes" id="UP000245462">
    <property type="component" value="Unassembled WGS sequence"/>
</dbReference>
<dbReference type="SUPFAM" id="SSF81665">
    <property type="entry name" value="Calcium ATPase, transmembrane domain M"/>
    <property type="match status" value="1"/>
</dbReference>
<keyword evidence="9" id="KW-0067">ATP-binding</keyword>
<dbReference type="GO" id="GO:0005388">
    <property type="term" value="F:P-type calcium transporter activity"/>
    <property type="evidence" value="ECO:0007669"/>
    <property type="project" value="UniProtKB-EC"/>
</dbReference>
<reference evidence="18 19" key="1">
    <citation type="submission" date="2018-04" db="EMBL/GenBank/DDBJ databases">
        <title>Genomic Encyclopedia of Type Strains, Phase IV (KMG-IV): sequencing the most valuable type-strain genomes for metagenomic binning, comparative biology and taxonomic classification.</title>
        <authorList>
            <person name="Goeker M."/>
        </authorList>
    </citation>
    <scope>NUCLEOTIDE SEQUENCE [LARGE SCALE GENOMIC DNA]</scope>
    <source>
        <strain evidence="18 19">DSM 28520</strain>
    </source>
</reference>
<evidence type="ECO:0000256" key="9">
    <source>
        <dbReference type="ARBA" id="ARBA00022840"/>
    </source>
</evidence>
<dbReference type="InterPro" id="IPR006068">
    <property type="entry name" value="ATPase_P-typ_cation-transptr_C"/>
</dbReference>
<evidence type="ECO:0000256" key="15">
    <source>
        <dbReference type="SAM" id="MobiDB-lite"/>
    </source>
</evidence>
<feature type="domain" description="Cation-transporting P-type ATPase N-terminal" evidence="17">
    <location>
        <begin position="7"/>
        <end position="72"/>
    </location>
</feature>
<evidence type="ECO:0000256" key="5">
    <source>
        <dbReference type="ARBA" id="ARBA00022692"/>
    </source>
</evidence>
<feature type="transmembrane region" description="Helical" evidence="16">
    <location>
        <begin position="82"/>
        <end position="105"/>
    </location>
</feature>
<feature type="compositionally biased region" description="Basic and acidic residues" evidence="15">
    <location>
        <begin position="1"/>
        <end position="12"/>
    </location>
</feature>
<evidence type="ECO:0000256" key="16">
    <source>
        <dbReference type="SAM" id="Phobius"/>
    </source>
</evidence>
<dbReference type="Pfam" id="PF00690">
    <property type="entry name" value="Cation_ATPase_N"/>
    <property type="match status" value="1"/>
</dbReference>
<keyword evidence="3" id="KW-0813">Transport</keyword>
<dbReference type="InterPro" id="IPR008250">
    <property type="entry name" value="ATPase_P-typ_transduc_dom_A_sf"/>
</dbReference>
<keyword evidence="4" id="KW-0109">Calcium transport</keyword>
<dbReference type="NCBIfam" id="TIGR01494">
    <property type="entry name" value="ATPase_P-type"/>
    <property type="match status" value="2"/>
</dbReference>
<dbReference type="PRINTS" id="PR00119">
    <property type="entry name" value="CATATPASE"/>
</dbReference>
<feature type="transmembrane region" description="Helical" evidence="16">
    <location>
        <begin position="884"/>
        <end position="903"/>
    </location>
</feature>
<keyword evidence="7" id="KW-0547">Nucleotide-binding</keyword>
<dbReference type="GO" id="GO:0012505">
    <property type="term" value="C:endomembrane system"/>
    <property type="evidence" value="ECO:0007669"/>
    <property type="project" value="UniProtKB-SubCell"/>
</dbReference>
<dbReference type="Pfam" id="PF00689">
    <property type="entry name" value="Cation_ATPase_C"/>
    <property type="match status" value="1"/>
</dbReference>
<dbReference type="GO" id="GO:0005524">
    <property type="term" value="F:ATP binding"/>
    <property type="evidence" value="ECO:0007669"/>
    <property type="project" value="UniProtKB-KW"/>
</dbReference>
<evidence type="ECO:0000256" key="6">
    <source>
        <dbReference type="ARBA" id="ARBA00022723"/>
    </source>
</evidence>
<dbReference type="Pfam" id="PF00122">
    <property type="entry name" value="E1-E2_ATPase"/>
    <property type="match status" value="1"/>
</dbReference>
<keyword evidence="19" id="KW-1185">Reference proteome</keyword>
<evidence type="ECO:0000256" key="3">
    <source>
        <dbReference type="ARBA" id="ARBA00022448"/>
    </source>
</evidence>
<dbReference type="SUPFAM" id="SSF81653">
    <property type="entry name" value="Calcium ATPase, transduction domain A"/>
    <property type="match status" value="1"/>
</dbReference>
<feature type="transmembrane region" description="Helical" evidence="16">
    <location>
        <begin position="293"/>
        <end position="318"/>
    </location>
</feature>
<name>A0A2U1FPA3_9PORP</name>
<dbReference type="SUPFAM" id="SSF81660">
    <property type="entry name" value="Metal cation-transporting ATPase, ATP-binding domain N"/>
    <property type="match status" value="1"/>
</dbReference>
<dbReference type="SUPFAM" id="SSF56784">
    <property type="entry name" value="HAD-like"/>
    <property type="match status" value="1"/>
</dbReference>
<evidence type="ECO:0000313" key="19">
    <source>
        <dbReference type="Proteomes" id="UP000245462"/>
    </source>
</evidence>
<gene>
    <name evidence="18" type="ORF">C7382_10249</name>
</gene>
<dbReference type="Gene3D" id="3.40.1110.10">
    <property type="entry name" value="Calcium-transporting ATPase, cytoplasmic domain N"/>
    <property type="match status" value="1"/>
</dbReference>
<feature type="region of interest" description="Disordered" evidence="15">
    <location>
        <begin position="1"/>
        <end position="21"/>
    </location>
</feature>
<keyword evidence="11" id="KW-1278">Translocase</keyword>
<sequence>MHISTERLDKKSPSTHSGLTDGEVLQSRATHGSNALTPPEKESLWSKFVSKFKDPIIIILLVAMVLSFAVSCYHYFGAGDSASVFLEPAGVLLAVILATGVAFYFELKSEKEFEILNQVNEDILYKVYRNGKISQVLKNEIVVGDMVILETGEQIPADGQLIEAISLQVDESSLTGEPVVNKTIHAEDFDEHATYPSDYLCRGTTILDGHCTYRVDKVGDATEYGRVFEGTQIDASVQTPLNRQLDQLARLITKISYSIAALVLIGSILVYVAENDFDAFDWADAMTFFLNKIMIAVTIIVVAVPEGLPMSVTLSLAYSMRSMMKTNNLVRKMHACETMGAATVICTDKTGTLTQNRMTVAETFFAPAYQDQMPLIAEAMAANSTAHLDYSDEKTVRSLGNPTEGALLLWLSDKGIDYLTVRESCPIVLQLTFSTERKYMATVVRSATLGKPILLVKGAPEIVMSFCSSLAQEQEQEEAYRQKLVEYQNKAMRTIGFAYKELSSEEEEVFANGRLHVHDLNFMGVVGISDPIRHDVPEAIDNCMQAGIQVKIVTGDTPGTAREIGRQIGLWDESCTDRCLITGADFAALSDDEIRTRLGDLRIMSRARPMDKERLVRLLQEEGEVVAVTGDGTNDAPALNRAQVGLSMGDGTAVAKEASDITILDNSFNSIAQAVMWGRSLYLNIRRFILFQMTINVVACIIVLIGAFLGTESPLTVTQMLWVNLIMDTFAALALASLPPDKAVMKDKPRHQEDPIISPQMAKRIFALGIAFVLLLFSLIQYFKHAEVNSMIDFSLSAWAAALTDFSPVENALSGFELSAFFSIFVFLQFWNMFNAKAFMTGRSALRRLSESKNFMLIALLILGGQILITTLGGEMFRVVPLKLIDWIIIVLSTSVIFWIGEITRIFSRKDKMAGN</sequence>
<dbReference type="SMART" id="SM00831">
    <property type="entry name" value="Cation_ATPase_N"/>
    <property type="match status" value="1"/>
</dbReference>
<evidence type="ECO:0000259" key="17">
    <source>
        <dbReference type="SMART" id="SM00831"/>
    </source>
</evidence>
<dbReference type="PANTHER" id="PTHR24093">
    <property type="entry name" value="CATION TRANSPORTING ATPASE"/>
    <property type="match status" value="1"/>
</dbReference>
<keyword evidence="5 16" id="KW-0812">Transmembrane</keyword>
<keyword evidence="10" id="KW-0460">Magnesium</keyword>
<dbReference type="SFLD" id="SFLDS00003">
    <property type="entry name" value="Haloacid_Dehalogenase"/>
    <property type="match status" value="1"/>
</dbReference>
<keyword evidence="12 16" id="KW-1133">Transmembrane helix</keyword>
<protein>
    <recommendedName>
        <fullName evidence="2">P-type Ca(2+) transporter</fullName>
        <ecNumber evidence="2">7.2.2.10</ecNumber>
    </recommendedName>
</protein>
<dbReference type="Gene3D" id="1.20.1110.10">
    <property type="entry name" value="Calcium-transporting ATPase, transmembrane domain"/>
    <property type="match status" value="1"/>
</dbReference>
<dbReference type="PANTHER" id="PTHR24093:SF369">
    <property type="entry name" value="CALCIUM-TRANSPORTING ATPASE"/>
    <property type="match status" value="1"/>
</dbReference>
<evidence type="ECO:0000256" key="12">
    <source>
        <dbReference type="ARBA" id="ARBA00022989"/>
    </source>
</evidence>
<feature type="transmembrane region" description="Helical" evidence="16">
    <location>
        <begin position="721"/>
        <end position="738"/>
    </location>
</feature>
<dbReference type="InterPro" id="IPR044492">
    <property type="entry name" value="P_typ_ATPase_HD_dom"/>
</dbReference>
<feature type="transmembrane region" description="Helical" evidence="16">
    <location>
        <begin position="251"/>
        <end position="273"/>
    </location>
</feature>
<comment type="subcellular location">
    <subcellularLocation>
        <location evidence="1">Endomembrane system</location>
        <topology evidence="1">Multi-pass membrane protein</topology>
    </subcellularLocation>
</comment>
<dbReference type="SFLD" id="SFLDF00027">
    <property type="entry name" value="p-type_atpase"/>
    <property type="match status" value="1"/>
</dbReference>
<dbReference type="RefSeq" id="WP_116678500.1">
    <property type="nucleotide sequence ID" value="NZ_QEKY01000002.1"/>
</dbReference>
<feature type="transmembrane region" description="Helical" evidence="16">
    <location>
        <begin position="56"/>
        <end position="76"/>
    </location>
</feature>
<dbReference type="Pfam" id="PF13246">
    <property type="entry name" value="Cation_ATPase"/>
    <property type="match status" value="1"/>
</dbReference>
<dbReference type="EMBL" id="QEKY01000002">
    <property type="protein sequence ID" value="PVZ14007.1"/>
    <property type="molecule type" value="Genomic_DNA"/>
</dbReference>
<keyword evidence="14 16" id="KW-0472">Membrane</keyword>
<dbReference type="GO" id="GO:0046872">
    <property type="term" value="F:metal ion binding"/>
    <property type="evidence" value="ECO:0007669"/>
    <property type="project" value="UniProtKB-KW"/>
</dbReference>
<keyword evidence="8" id="KW-0106">Calcium</keyword>
<dbReference type="InterPro" id="IPR023298">
    <property type="entry name" value="ATPase_P-typ_TM_dom_sf"/>
</dbReference>
<dbReference type="SFLD" id="SFLDG00002">
    <property type="entry name" value="C1.7:_P-type_atpase_like"/>
    <property type="match status" value="1"/>
</dbReference>
<dbReference type="PRINTS" id="PR00120">
    <property type="entry name" value="HATPASE"/>
</dbReference>
<organism evidence="18 19">
    <name type="scientific">Porphyromonas loveana</name>
    <dbReference type="NCBI Taxonomy" id="1884669"/>
    <lineage>
        <taxon>Bacteria</taxon>
        <taxon>Pseudomonadati</taxon>
        <taxon>Bacteroidota</taxon>
        <taxon>Bacteroidia</taxon>
        <taxon>Bacteroidales</taxon>
        <taxon>Porphyromonadaceae</taxon>
        <taxon>Porphyromonas</taxon>
    </lineage>
</organism>
<accession>A0A2U1FPA3</accession>
<dbReference type="InterPro" id="IPR018303">
    <property type="entry name" value="ATPase_P-typ_P_site"/>
</dbReference>
<dbReference type="GO" id="GO:0016887">
    <property type="term" value="F:ATP hydrolysis activity"/>
    <property type="evidence" value="ECO:0007669"/>
    <property type="project" value="InterPro"/>
</dbReference>
<proteinExistence type="predicted"/>
<feature type="transmembrane region" description="Helical" evidence="16">
    <location>
        <begin position="812"/>
        <end position="834"/>
    </location>
</feature>
<dbReference type="InterPro" id="IPR059000">
    <property type="entry name" value="ATPase_P-type_domA"/>
</dbReference>
<dbReference type="InterPro" id="IPR001757">
    <property type="entry name" value="P_typ_ATPase"/>
</dbReference>
<dbReference type="PROSITE" id="PS00154">
    <property type="entry name" value="ATPASE_E1_E2"/>
    <property type="match status" value="1"/>
</dbReference>
<evidence type="ECO:0000256" key="4">
    <source>
        <dbReference type="ARBA" id="ARBA00022568"/>
    </source>
</evidence>
<dbReference type="GeneID" id="94549946"/>
<dbReference type="InterPro" id="IPR036412">
    <property type="entry name" value="HAD-like_sf"/>
</dbReference>
<dbReference type="NCBIfam" id="TIGR01517">
    <property type="entry name" value="ATPase-IIB_Ca"/>
    <property type="match status" value="1"/>
</dbReference>
<dbReference type="OrthoDB" id="1521937at2"/>
<dbReference type="InterPro" id="IPR006408">
    <property type="entry name" value="P-type_ATPase_IIB"/>
</dbReference>
<dbReference type="InterPro" id="IPR023299">
    <property type="entry name" value="ATPase_P-typ_cyto_dom_N"/>
</dbReference>
<keyword evidence="13" id="KW-0406">Ion transport</keyword>
<dbReference type="Gene3D" id="2.70.150.10">
    <property type="entry name" value="Calcium-transporting ATPase, cytoplasmic transduction domain A"/>
    <property type="match status" value="1"/>
</dbReference>
<evidence type="ECO:0000256" key="13">
    <source>
        <dbReference type="ARBA" id="ARBA00023065"/>
    </source>
</evidence>
<feature type="transmembrane region" description="Helical" evidence="16">
    <location>
        <begin position="855"/>
        <end position="872"/>
    </location>
</feature>
<dbReference type="Pfam" id="PF08282">
    <property type="entry name" value="Hydrolase_3"/>
    <property type="match status" value="1"/>
</dbReference>
<comment type="caution">
    <text evidence="18">The sequence shown here is derived from an EMBL/GenBank/DDBJ whole genome shotgun (WGS) entry which is preliminary data.</text>
</comment>
<keyword evidence="6" id="KW-0479">Metal-binding</keyword>
<evidence type="ECO:0000256" key="14">
    <source>
        <dbReference type="ARBA" id="ARBA00023136"/>
    </source>
</evidence>
<feature type="transmembrane region" description="Helical" evidence="16">
    <location>
        <begin position="765"/>
        <end position="783"/>
    </location>
</feature>
<evidence type="ECO:0000256" key="11">
    <source>
        <dbReference type="ARBA" id="ARBA00022967"/>
    </source>
</evidence>
<evidence type="ECO:0000313" key="18">
    <source>
        <dbReference type="EMBL" id="PVZ14007.1"/>
    </source>
</evidence>
<feature type="transmembrane region" description="Helical" evidence="16">
    <location>
        <begin position="688"/>
        <end position="709"/>
    </location>
</feature>
<dbReference type="InterPro" id="IPR023214">
    <property type="entry name" value="HAD_sf"/>
</dbReference>
<evidence type="ECO:0000256" key="10">
    <source>
        <dbReference type="ARBA" id="ARBA00022842"/>
    </source>
</evidence>